<dbReference type="RefSeq" id="WP_221006291.1">
    <property type="nucleotide sequence ID" value="NZ_CP081150.1"/>
</dbReference>
<protein>
    <submittedName>
        <fullName evidence="2">YbaN family protein</fullName>
    </submittedName>
</protein>
<dbReference type="InterPro" id="IPR007401">
    <property type="entry name" value="DUF454"/>
</dbReference>
<dbReference type="Pfam" id="PF04304">
    <property type="entry name" value="DUF454"/>
    <property type="match status" value="1"/>
</dbReference>
<keyword evidence="3" id="KW-1185">Reference proteome</keyword>
<keyword evidence="1" id="KW-1133">Transmembrane helix</keyword>
<dbReference type="PANTHER" id="PTHR35813:SF1">
    <property type="entry name" value="INNER MEMBRANE PROTEIN YBAN"/>
    <property type="match status" value="1"/>
</dbReference>
<keyword evidence="1" id="KW-0812">Transmembrane</keyword>
<proteinExistence type="predicted"/>
<name>A0ABX8Z5R3_9NEIS</name>
<reference evidence="2 3" key="1">
    <citation type="submission" date="2021-08" db="EMBL/GenBank/DDBJ databases">
        <title>complete genome sequencing of Deefgea sp. D25.</title>
        <authorList>
            <person name="Bae J.-W."/>
            <person name="Gim D.-H."/>
        </authorList>
    </citation>
    <scope>NUCLEOTIDE SEQUENCE [LARGE SCALE GENOMIC DNA]</scope>
    <source>
        <strain evidence="2 3">D25</strain>
    </source>
</reference>
<organism evidence="2 3">
    <name type="scientific">Deefgea tanakiae</name>
    <dbReference type="NCBI Taxonomy" id="2865840"/>
    <lineage>
        <taxon>Bacteria</taxon>
        <taxon>Pseudomonadati</taxon>
        <taxon>Pseudomonadota</taxon>
        <taxon>Betaproteobacteria</taxon>
        <taxon>Neisseriales</taxon>
        <taxon>Chitinibacteraceae</taxon>
        <taxon>Deefgea</taxon>
    </lineage>
</organism>
<evidence type="ECO:0000256" key="1">
    <source>
        <dbReference type="SAM" id="Phobius"/>
    </source>
</evidence>
<evidence type="ECO:0000313" key="2">
    <source>
        <dbReference type="EMBL" id="QZA77913.1"/>
    </source>
</evidence>
<dbReference type="EMBL" id="CP081150">
    <property type="protein sequence ID" value="QZA77913.1"/>
    <property type="molecule type" value="Genomic_DNA"/>
</dbReference>
<sequence length="118" mass="12789">MWIFAGMVALALGVIGVIVPGLPTTPFVLLAATCFAKGSPALHQWLLAHRYCGPMIRDWEQNRSLPLRIKVLAISLMLLMTSLSIWHFAGQPVFQLSLAALALIGAVVVLRIPTRSAT</sequence>
<keyword evidence="1" id="KW-0472">Membrane</keyword>
<dbReference type="PIRSF" id="PIRSF016789">
    <property type="entry name" value="DUF454"/>
    <property type="match status" value="1"/>
</dbReference>
<evidence type="ECO:0000313" key="3">
    <source>
        <dbReference type="Proteomes" id="UP000825679"/>
    </source>
</evidence>
<gene>
    <name evidence="2" type="ORF">K4H28_00270</name>
</gene>
<dbReference type="Proteomes" id="UP000825679">
    <property type="component" value="Chromosome"/>
</dbReference>
<feature type="transmembrane region" description="Helical" evidence="1">
    <location>
        <begin position="69"/>
        <end position="88"/>
    </location>
</feature>
<feature type="transmembrane region" description="Helical" evidence="1">
    <location>
        <begin position="94"/>
        <end position="112"/>
    </location>
</feature>
<accession>A0ABX8Z5R3</accession>
<dbReference type="PANTHER" id="PTHR35813">
    <property type="entry name" value="INNER MEMBRANE PROTEIN YBAN"/>
    <property type="match status" value="1"/>
</dbReference>